<evidence type="ECO:0000256" key="1">
    <source>
        <dbReference type="ARBA" id="ARBA00022485"/>
    </source>
</evidence>
<dbReference type="NCBIfam" id="TIGR01125">
    <property type="entry name" value="30S ribosomal protein S12 methylthiotransferase RimO"/>
    <property type="match status" value="1"/>
</dbReference>
<keyword evidence="6 8" id="KW-0408">Iron</keyword>
<feature type="domain" description="MTTase N-terminal" evidence="10">
    <location>
        <begin position="33"/>
        <end position="143"/>
    </location>
</feature>
<dbReference type="SFLD" id="SFLDS00029">
    <property type="entry name" value="Radical_SAM"/>
    <property type="match status" value="1"/>
</dbReference>
<dbReference type="AlphaFoldDB" id="A0A8J6M0D7"/>
<dbReference type="InterPro" id="IPR023404">
    <property type="entry name" value="rSAM_horseshoe"/>
</dbReference>
<comment type="similarity">
    <text evidence="8">Belongs to the methylthiotransferase family. RimO subfamily.</text>
</comment>
<reference evidence="12" key="2">
    <citation type="submission" date="2020-08" db="EMBL/GenBank/DDBJ databases">
        <authorList>
            <person name="Lai Q."/>
        </authorList>
    </citation>
    <scope>NUCLEOTIDE SEQUENCE</scope>
    <source>
        <strain evidence="12">S27-2</strain>
    </source>
</reference>
<evidence type="ECO:0000313" key="13">
    <source>
        <dbReference type="Proteomes" id="UP000601768"/>
    </source>
</evidence>
<feature type="binding site" evidence="8">
    <location>
        <position position="175"/>
    </location>
    <ligand>
        <name>[4Fe-4S] cluster</name>
        <dbReference type="ChEBI" id="CHEBI:49883"/>
        <label>2</label>
        <note>4Fe-4S-S-AdoMet</note>
    </ligand>
</feature>
<protein>
    <recommendedName>
        <fullName evidence="8">Ribosomal protein uS12 methylthiotransferase RimO</fullName>
        <shortName evidence="8">uS12 MTTase</shortName>
        <shortName evidence="8">uS12 methylthiotransferase</shortName>
        <ecNumber evidence="8">2.8.4.4</ecNumber>
    </recommendedName>
    <alternativeName>
        <fullName evidence="8">Ribosomal protein uS12 (aspartate-C(3))-methylthiotransferase</fullName>
    </alternativeName>
    <alternativeName>
        <fullName evidence="8">Ribosome maturation factor RimO</fullName>
    </alternativeName>
</protein>
<comment type="caution">
    <text evidence="12">The sequence shown here is derived from an EMBL/GenBank/DDBJ whole genome shotgun (WGS) entry which is preliminary data.</text>
</comment>
<dbReference type="FunFam" id="2.40.50.140:FF:000060">
    <property type="entry name" value="Ribosomal protein S12 methylthiotransferase RimO"/>
    <property type="match status" value="1"/>
</dbReference>
<keyword evidence="12" id="KW-0689">Ribosomal protein</keyword>
<dbReference type="HAMAP" id="MF_01865">
    <property type="entry name" value="MTTase_RimO"/>
    <property type="match status" value="1"/>
</dbReference>
<organism evidence="12 13">
    <name type="scientific">Neptunicella marina</name>
    <dbReference type="NCBI Taxonomy" id="2125989"/>
    <lineage>
        <taxon>Bacteria</taxon>
        <taxon>Pseudomonadati</taxon>
        <taxon>Pseudomonadota</taxon>
        <taxon>Gammaproteobacteria</taxon>
        <taxon>Alteromonadales</taxon>
        <taxon>Alteromonadaceae</taxon>
        <taxon>Neptunicella</taxon>
    </lineage>
</organism>
<dbReference type="SFLD" id="SFLDG01082">
    <property type="entry name" value="B12-binding_domain_containing"/>
    <property type="match status" value="1"/>
</dbReference>
<dbReference type="InterPro" id="IPR006638">
    <property type="entry name" value="Elp3/MiaA/NifB-like_rSAM"/>
</dbReference>
<name>A0A8J6M0D7_9ALTE</name>
<reference evidence="12" key="1">
    <citation type="journal article" date="2018" name="Int. J. Syst. Evol. Microbiol.">
        <title>Neptunicella marina gen. nov., sp. nov., isolated from surface seawater.</title>
        <authorList>
            <person name="Liu X."/>
            <person name="Lai Q."/>
            <person name="Du Y."/>
            <person name="Zhang X."/>
            <person name="Liu Z."/>
            <person name="Sun F."/>
            <person name="Shao Z."/>
        </authorList>
    </citation>
    <scope>NUCLEOTIDE SEQUENCE</scope>
    <source>
        <strain evidence="12">S27-2</strain>
    </source>
</reference>
<accession>A0A8J6M0D7</accession>
<dbReference type="Gene3D" id="3.40.50.12160">
    <property type="entry name" value="Methylthiotransferase, N-terminal domain"/>
    <property type="match status" value="1"/>
</dbReference>
<dbReference type="GO" id="GO:0035599">
    <property type="term" value="F:aspartic acid methylthiotransferase activity"/>
    <property type="evidence" value="ECO:0007669"/>
    <property type="project" value="TreeGrafter"/>
</dbReference>
<dbReference type="FunFam" id="3.40.50.12160:FF:000002">
    <property type="entry name" value="Ribosomal protein S12 methylthiotransferase RimO"/>
    <property type="match status" value="1"/>
</dbReference>
<keyword evidence="1 8" id="KW-0004">4Fe-4S</keyword>
<dbReference type="InterPro" id="IPR007197">
    <property type="entry name" value="rSAM"/>
</dbReference>
<comment type="subcellular location">
    <subcellularLocation>
        <location evidence="8">Cytoplasm</location>
    </subcellularLocation>
</comment>
<dbReference type="Pfam" id="PF04055">
    <property type="entry name" value="Radical_SAM"/>
    <property type="match status" value="1"/>
</dbReference>
<dbReference type="GO" id="GO:0006400">
    <property type="term" value="P:tRNA modification"/>
    <property type="evidence" value="ECO:0007669"/>
    <property type="project" value="InterPro"/>
</dbReference>
<dbReference type="RefSeq" id="WP_186507710.1">
    <property type="nucleotide sequence ID" value="NZ_JACNEP010000014.1"/>
</dbReference>
<keyword evidence="2 8" id="KW-0963">Cytoplasm</keyword>
<dbReference type="PROSITE" id="PS01278">
    <property type="entry name" value="MTTASE_RADICAL"/>
    <property type="match status" value="1"/>
</dbReference>
<keyword evidence="5 8" id="KW-0479">Metal-binding</keyword>
<keyword evidence="13" id="KW-1185">Reference proteome</keyword>
<gene>
    <name evidence="8 12" type="primary">rimO</name>
    <name evidence="12" type="ORF">H8B19_15040</name>
</gene>
<dbReference type="GO" id="GO:0051539">
    <property type="term" value="F:4 iron, 4 sulfur cluster binding"/>
    <property type="evidence" value="ECO:0007669"/>
    <property type="project" value="UniProtKB-UniRule"/>
</dbReference>
<dbReference type="InterPro" id="IPR005840">
    <property type="entry name" value="Ribosomal_uS12_MeSTrfase_RimO"/>
</dbReference>
<dbReference type="GO" id="GO:0005829">
    <property type="term" value="C:cytosol"/>
    <property type="evidence" value="ECO:0007669"/>
    <property type="project" value="TreeGrafter"/>
</dbReference>
<feature type="binding site" evidence="8">
    <location>
        <position position="107"/>
    </location>
    <ligand>
        <name>[4Fe-4S] cluster</name>
        <dbReference type="ChEBI" id="CHEBI:49883"/>
        <label>1</label>
    </ligand>
</feature>
<dbReference type="GO" id="GO:0046872">
    <property type="term" value="F:metal ion binding"/>
    <property type="evidence" value="ECO:0007669"/>
    <property type="project" value="UniProtKB-KW"/>
</dbReference>
<keyword evidence="12" id="KW-0687">Ribonucleoprotein</keyword>
<feature type="binding site" evidence="8">
    <location>
        <position position="42"/>
    </location>
    <ligand>
        <name>[4Fe-4S] cluster</name>
        <dbReference type="ChEBI" id="CHEBI:49883"/>
        <label>1</label>
    </ligand>
</feature>
<dbReference type="FunFam" id="3.80.30.20:FF:000001">
    <property type="entry name" value="tRNA-2-methylthio-N(6)-dimethylallyladenosine synthase 2"/>
    <property type="match status" value="1"/>
</dbReference>
<dbReference type="Pfam" id="PF00919">
    <property type="entry name" value="UPF0004"/>
    <property type="match status" value="1"/>
</dbReference>
<keyword evidence="7 8" id="KW-0411">Iron-sulfur</keyword>
<keyword evidence="4 8" id="KW-0949">S-adenosyl-L-methionine</keyword>
<evidence type="ECO:0000259" key="9">
    <source>
        <dbReference type="PROSITE" id="PS50926"/>
    </source>
</evidence>
<evidence type="ECO:0000256" key="7">
    <source>
        <dbReference type="ARBA" id="ARBA00023014"/>
    </source>
</evidence>
<dbReference type="PANTHER" id="PTHR43837">
    <property type="entry name" value="RIBOSOMAL PROTEIN S12 METHYLTHIOTRANSFERASE RIMO"/>
    <property type="match status" value="1"/>
</dbReference>
<dbReference type="InterPro" id="IPR013848">
    <property type="entry name" value="Methylthiotransferase_N"/>
</dbReference>
<evidence type="ECO:0000259" key="10">
    <source>
        <dbReference type="PROSITE" id="PS51449"/>
    </source>
</evidence>
<evidence type="ECO:0000256" key="6">
    <source>
        <dbReference type="ARBA" id="ARBA00023004"/>
    </source>
</evidence>
<proteinExistence type="inferred from homology"/>
<feature type="binding site" evidence="8">
    <location>
        <position position="78"/>
    </location>
    <ligand>
        <name>[4Fe-4S] cluster</name>
        <dbReference type="ChEBI" id="CHEBI:49883"/>
        <label>1</label>
    </ligand>
</feature>
<evidence type="ECO:0000256" key="5">
    <source>
        <dbReference type="ARBA" id="ARBA00022723"/>
    </source>
</evidence>
<dbReference type="InterPro" id="IPR058240">
    <property type="entry name" value="rSAM_sf"/>
</dbReference>
<dbReference type="GO" id="GO:0103039">
    <property type="term" value="F:protein methylthiotransferase activity"/>
    <property type="evidence" value="ECO:0007669"/>
    <property type="project" value="UniProtKB-EC"/>
</dbReference>
<dbReference type="Pfam" id="PF18693">
    <property type="entry name" value="TRAM_2"/>
    <property type="match status" value="1"/>
</dbReference>
<sequence>MSVETFNPKQTTTLETPVKTIEANKSTTPSNGNRIGFVSLGCPKNLVDSERILTQLRTEGYDVVPSYDDADLVIVNTCGFIDTAVQESLDTIGEALAENGKVIVTGCLGVKEDEIREVHPNVLAITGPHAYETVVEQVHDHLPQPVHNPYQDLVPDIGVKLTPRHYAYLKISEGCNHRCTFCIIPSMRGDLVSRPIGEILDEAQRLKNAGVKELLIISQDTSAYGVDVKHQTGFWNGMPVKTDMLGLCKKLGEMGMWVRLHYVYPYPSVDKVIPLMNEGKVLPYLDIPFQHASPRILKLMKRPAAAERTMDRIKAWKEICPELVIRSTFIVGFPGETEEDFQMLLDFLDEAQLDRVGCFMYSDVEGAKANDLPDPVPEEIKQQRLERFMLKQQAISAAKLQARIGLEYQVIIDEVTPEGAVGRCYTDAPEIDGKVYLTDEFNVQPGDLVWVEMMHADEYDLWGRVVEDDEDSIDAE</sequence>
<dbReference type="EMBL" id="JACNEP010000014">
    <property type="protein sequence ID" value="MBC3767195.1"/>
    <property type="molecule type" value="Genomic_DNA"/>
</dbReference>
<dbReference type="InterPro" id="IPR020612">
    <property type="entry name" value="Methylthiotransferase_CS"/>
</dbReference>
<dbReference type="SMART" id="SM00729">
    <property type="entry name" value="Elp3"/>
    <property type="match status" value="1"/>
</dbReference>
<dbReference type="SUPFAM" id="SSF102114">
    <property type="entry name" value="Radical SAM enzymes"/>
    <property type="match status" value="1"/>
</dbReference>
<evidence type="ECO:0000256" key="4">
    <source>
        <dbReference type="ARBA" id="ARBA00022691"/>
    </source>
</evidence>
<dbReference type="InterPro" id="IPR002792">
    <property type="entry name" value="TRAM_dom"/>
</dbReference>
<dbReference type="CDD" id="cd01335">
    <property type="entry name" value="Radical_SAM"/>
    <property type="match status" value="1"/>
</dbReference>
<dbReference type="EC" id="2.8.4.4" evidence="8"/>
<dbReference type="SFLD" id="SFLDF00274">
    <property type="entry name" value="ribosomal_protein_S12_methylth"/>
    <property type="match status" value="1"/>
</dbReference>
<dbReference type="InterPro" id="IPR038135">
    <property type="entry name" value="Methylthiotransferase_N_sf"/>
</dbReference>
<dbReference type="Gene3D" id="3.80.30.20">
    <property type="entry name" value="tm_1862 like domain"/>
    <property type="match status" value="1"/>
</dbReference>
<comment type="catalytic activity">
    <reaction evidence="8">
        <text>L-aspartate(89)-[ribosomal protein uS12]-hydrogen + (sulfur carrier)-SH + AH2 + 2 S-adenosyl-L-methionine = 3-methylsulfanyl-L-aspartate(89)-[ribosomal protein uS12]-hydrogen + (sulfur carrier)-H + 5'-deoxyadenosine + L-methionine + A + S-adenosyl-L-homocysteine + 2 H(+)</text>
        <dbReference type="Rhea" id="RHEA:37087"/>
        <dbReference type="Rhea" id="RHEA-COMP:10460"/>
        <dbReference type="Rhea" id="RHEA-COMP:10461"/>
        <dbReference type="Rhea" id="RHEA-COMP:14737"/>
        <dbReference type="Rhea" id="RHEA-COMP:14739"/>
        <dbReference type="ChEBI" id="CHEBI:13193"/>
        <dbReference type="ChEBI" id="CHEBI:15378"/>
        <dbReference type="ChEBI" id="CHEBI:17319"/>
        <dbReference type="ChEBI" id="CHEBI:17499"/>
        <dbReference type="ChEBI" id="CHEBI:29917"/>
        <dbReference type="ChEBI" id="CHEBI:29961"/>
        <dbReference type="ChEBI" id="CHEBI:57844"/>
        <dbReference type="ChEBI" id="CHEBI:57856"/>
        <dbReference type="ChEBI" id="CHEBI:59789"/>
        <dbReference type="ChEBI" id="CHEBI:64428"/>
        <dbReference type="ChEBI" id="CHEBI:73599"/>
        <dbReference type="EC" id="2.8.4.4"/>
    </reaction>
</comment>
<feature type="domain" description="TRAM" evidence="9">
    <location>
        <begin position="401"/>
        <end position="467"/>
    </location>
</feature>
<dbReference type="Gene3D" id="2.40.50.140">
    <property type="entry name" value="Nucleic acid-binding proteins"/>
    <property type="match status" value="1"/>
</dbReference>
<feature type="binding site" evidence="8">
    <location>
        <position position="179"/>
    </location>
    <ligand>
        <name>[4Fe-4S] cluster</name>
        <dbReference type="ChEBI" id="CHEBI:49883"/>
        <label>2</label>
        <note>4Fe-4S-S-AdoMet</note>
    </ligand>
</feature>
<evidence type="ECO:0000259" key="11">
    <source>
        <dbReference type="PROSITE" id="PS51918"/>
    </source>
</evidence>
<evidence type="ECO:0000256" key="3">
    <source>
        <dbReference type="ARBA" id="ARBA00022679"/>
    </source>
</evidence>
<dbReference type="NCBIfam" id="TIGR00089">
    <property type="entry name" value="MiaB/RimO family radical SAM methylthiotransferase"/>
    <property type="match status" value="1"/>
</dbReference>
<feature type="binding site" evidence="8">
    <location>
        <position position="182"/>
    </location>
    <ligand>
        <name>[4Fe-4S] cluster</name>
        <dbReference type="ChEBI" id="CHEBI:49883"/>
        <label>2</label>
        <note>4Fe-4S-S-AdoMet</note>
    </ligand>
</feature>
<dbReference type="InterPro" id="IPR005839">
    <property type="entry name" value="Methylthiotransferase"/>
</dbReference>
<dbReference type="PROSITE" id="PS51918">
    <property type="entry name" value="RADICAL_SAM"/>
    <property type="match status" value="1"/>
</dbReference>
<evidence type="ECO:0000256" key="2">
    <source>
        <dbReference type="ARBA" id="ARBA00022490"/>
    </source>
</evidence>
<dbReference type="SFLD" id="SFLDG01061">
    <property type="entry name" value="methylthiotransferase"/>
    <property type="match status" value="1"/>
</dbReference>
<evidence type="ECO:0000256" key="8">
    <source>
        <dbReference type="HAMAP-Rule" id="MF_01865"/>
    </source>
</evidence>
<dbReference type="PANTHER" id="PTHR43837:SF1">
    <property type="entry name" value="RIBOSOMAL PROTEIN US12 METHYLTHIOTRANSFERASE RIMO"/>
    <property type="match status" value="1"/>
</dbReference>
<dbReference type="PROSITE" id="PS51449">
    <property type="entry name" value="MTTASE_N"/>
    <property type="match status" value="1"/>
</dbReference>
<keyword evidence="3 8" id="KW-0808">Transferase</keyword>
<comment type="cofactor">
    <cofactor evidence="8">
        <name>[4Fe-4S] cluster</name>
        <dbReference type="ChEBI" id="CHEBI:49883"/>
    </cofactor>
    <text evidence="8">Binds 2 [4Fe-4S] clusters. One cluster is coordinated with 3 cysteines and an exchangeable S-adenosyl-L-methionine.</text>
</comment>
<dbReference type="Proteomes" id="UP000601768">
    <property type="component" value="Unassembled WGS sequence"/>
</dbReference>
<dbReference type="PROSITE" id="PS50926">
    <property type="entry name" value="TRAM"/>
    <property type="match status" value="1"/>
</dbReference>
<feature type="domain" description="Radical SAM core" evidence="11">
    <location>
        <begin position="161"/>
        <end position="398"/>
    </location>
</feature>
<comment type="function">
    <text evidence="8">Catalyzes the methylthiolation of an aspartic acid residue of ribosomal protein uS12.</text>
</comment>
<dbReference type="GO" id="GO:0005840">
    <property type="term" value="C:ribosome"/>
    <property type="evidence" value="ECO:0007669"/>
    <property type="project" value="UniProtKB-KW"/>
</dbReference>
<dbReference type="InterPro" id="IPR012340">
    <property type="entry name" value="NA-bd_OB-fold"/>
</dbReference>
<evidence type="ECO:0000313" key="12">
    <source>
        <dbReference type="EMBL" id="MBC3767195.1"/>
    </source>
</evidence>